<dbReference type="SUPFAM" id="SSF50978">
    <property type="entry name" value="WD40 repeat-like"/>
    <property type="match status" value="1"/>
</dbReference>
<comment type="caution">
    <text evidence="9">The sequence shown here is derived from an EMBL/GenBank/DDBJ whole genome shotgun (WGS) entry which is preliminary data.</text>
</comment>
<dbReference type="InterPro" id="IPR019775">
    <property type="entry name" value="WD40_repeat_CS"/>
</dbReference>
<feature type="domain" description="Katanin p80 subunit C-terminal" evidence="8">
    <location>
        <begin position="487"/>
        <end position="641"/>
    </location>
</feature>
<feature type="repeat" description="WD" evidence="6">
    <location>
        <begin position="35"/>
        <end position="76"/>
    </location>
</feature>
<keyword evidence="4" id="KW-0677">Repeat</keyword>
<evidence type="ECO:0000256" key="2">
    <source>
        <dbReference type="ARBA" id="ARBA00022490"/>
    </source>
</evidence>
<feature type="repeat" description="WD" evidence="6">
    <location>
        <begin position="78"/>
        <end position="119"/>
    </location>
</feature>
<comment type="subcellular location">
    <subcellularLocation>
        <location evidence="1">Cytoplasm</location>
        <location evidence="1">Cytoskeleton</location>
    </subcellularLocation>
</comment>
<dbReference type="InterPro" id="IPR001680">
    <property type="entry name" value="WD40_rpt"/>
</dbReference>
<evidence type="ECO:0000259" key="8">
    <source>
        <dbReference type="Pfam" id="PF13925"/>
    </source>
</evidence>
<feature type="repeat" description="WD" evidence="6">
    <location>
        <begin position="120"/>
        <end position="161"/>
    </location>
</feature>
<keyword evidence="10" id="KW-1185">Reference proteome</keyword>
<feature type="repeat" description="WD" evidence="6">
    <location>
        <begin position="161"/>
        <end position="202"/>
    </location>
</feature>
<dbReference type="InterPro" id="IPR036322">
    <property type="entry name" value="WD40_repeat_dom_sf"/>
</dbReference>
<evidence type="ECO:0000313" key="9">
    <source>
        <dbReference type="EMBL" id="KAK2953784.1"/>
    </source>
</evidence>
<evidence type="ECO:0000256" key="4">
    <source>
        <dbReference type="ARBA" id="ARBA00022737"/>
    </source>
</evidence>
<protein>
    <submittedName>
        <fullName evidence="9">Katanin regulatory subunit B1 S homeolog</fullName>
    </submittedName>
</protein>
<organism evidence="9 10">
    <name type="scientific">Blattamonas nauphoetae</name>
    <dbReference type="NCBI Taxonomy" id="2049346"/>
    <lineage>
        <taxon>Eukaryota</taxon>
        <taxon>Metamonada</taxon>
        <taxon>Preaxostyla</taxon>
        <taxon>Oxymonadida</taxon>
        <taxon>Blattamonas</taxon>
    </lineage>
</organism>
<dbReference type="PANTHER" id="PTHR19845:SF0">
    <property type="entry name" value="KATANIN P80 WD40 REPEAT-CONTAINING SUBUNIT B1"/>
    <property type="match status" value="1"/>
</dbReference>
<gene>
    <name evidence="9" type="ORF">BLNAU_11341</name>
</gene>
<dbReference type="PROSITE" id="PS50294">
    <property type="entry name" value="WD_REPEATS_REGION"/>
    <property type="match status" value="2"/>
</dbReference>
<dbReference type="PROSITE" id="PS50082">
    <property type="entry name" value="WD_REPEATS_2"/>
    <property type="match status" value="4"/>
</dbReference>
<proteinExistence type="predicted"/>
<dbReference type="InterPro" id="IPR028021">
    <property type="entry name" value="Katanin_C-terminal"/>
</dbReference>
<feature type="region of interest" description="Disordered" evidence="7">
    <location>
        <begin position="416"/>
        <end position="474"/>
    </location>
</feature>
<feature type="compositionally biased region" description="Basic and acidic residues" evidence="7">
    <location>
        <begin position="430"/>
        <end position="457"/>
    </location>
</feature>
<evidence type="ECO:0000256" key="3">
    <source>
        <dbReference type="ARBA" id="ARBA00022574"/>
    </source>
</evidence>
<dbReference type="Proteomes" id="UP001281761">
    <property type="component" value="Unassembled WGS sequence"/>
</dbReference>
<feature type="compositionally biased region" description="Polar residues" evidence="7">
    <location>
        <begin position="379"/>
        <end position="393"/>
    </location>
</feature>
<keyword evidence="5" id="KW-0206">Cytoskeleton</keyword>
<dbReference type="SMART" id="SM00320">
    <property type="entry name" value="WD40"/>
    <property type="match status" value="5"/>
</dbReference>
<dbReference type="CDD" id="cd00200">
    <property type="entry name" value="WD40"/>
    <property type="match status" value="1"/>
</dbReference>
<evidence type="ECO:0000256" key="1">
    <source>
        <dbReference type="ARBA" id="ARBA00004245"/>
    </source>
</evidence>
<evidence type="ECO:0000256" key="5">
    <source>
        <dbReference type="ARBA" id="ARBA00023212"/>
    </source>
</evidence>
<accession>A0ABQ9XRZ8</accession>
<dbReference type="Gene3D" id="2.130.10.10">
    <property type="entry name" value="YVTN repeat-like/Quinoprotein amine dehydrogenase"/>
    <property type="match status" value="2"/>
</dbReference>
<reference evidence="9 10" key="1">
    <citation type="journal article" date="2022" name="bioRxiv">
        <title>Genomics of Preaxostyla Flagellates Illuminates Evolutionary Transitions and the Path Towards Mitochondrial Loss.</title>
        <authorList>
            <person name="Novak L.V.F."/>
            <person name="Treitli S.C."/>
            <person name="Pyrih J."/>
            <person name="Halakuc P."/>
            <person name="Pipaliya S.V."/>
            <person name="Vacek V."/>
            <person name="Brzon O."/>
            <person name="Soukal P."/>
            <person name="Eme L."/>
            <person name="Dacks J.B."/>
            <person name="Karnkowska A."/>
            <person name="Elias M."/>
            <person name="Hampl V."/>
        </authorList>
    </citation>
    <scope>NUCLEOTIDE SEQUENCE [LARGE SCALE GENOMIC DNA]</scope>
    <source>
        <strain evidence="9">NAU3</strain>
        <tissue evidence="9">Gut</tissue>
    </source>
</reference>
<dbReference type="Pfam" id="PF13925">
    <property type="entry name" value="Katanin_con80"/>
    <property type="match status" value="1"/>
</dbReference>
<dbReference type="PANTHER" id="PTHR19845">
    <property type="entry name" value="KATANIN P80 SUBUNIT"/>
    <property type="match status" value="1"/>
</dbReference>
<dbReference type="PROSITE" id="PS00678">
    <property type="entry name" value="WD_REPEATS_1"/>
    <property type="match status" value="1"/>
</dbReference>
<name>A0ABQ9XRZ8_9EUKA</name>
<sequence length="654" mass="71256">MGQKDNLFASGGDDKRVFVWTVHHLKTQGKPYKTLRGQQSPVSCLTFDSCEEQIATGSTTGVVTLWDISSPKDPKIFTSSHSSAITAISISPDSVFLATGARDGSVKIWNIVQKTCLFTIPQHKDQINDLKFSPDSSTLFTASEDGTCAILNVYEGTESGVLDAEEPIRVIGVHPDDYVIATGCSSGKAIVWDLESHEIINTMIPALSPVRSLHFLGNGTMFVISTSANTSFWKWEGTGDDDTPHMYDSEPTNFQSIANNAFDCAVGDDLLKFVLVKNHSVSLHLCNLKNMSPWNRSASKQKPDTQKPKQAVQKPVEQSPKEDTPAKSPTRPIPQQNKIYGLSADSPFAPADENPPEKAFTPSRGARPADSADAHTETPKQNASRPIDTPLSSTRLLKSKLGMSLRDPWAVNGVVDMRGEEAEEETVSTIDDKADEKEEKKQSDKHSPPSKEKKEEGGLLSLFQKKSGGTPVPTLSDEEALASIGADHSGILSVLTERKGNEAIVKSLWPKGIVPMCKGLAGMDDDAVTNDIMLQMQNIPSVFTLEACVHLLPRLIKMLDSPIESYQHSSVSQILLFANSFGPVIKRTRLAPSSIGVDLALDQRRERCTIANSLFIQAGVKLKTISAKRSSPTDLLGMRAKECKKMIDSFADYS</sequence>
<dbReference type="Pfam" id="PF00400">
    <property type="entry name" value="WD40"/>
    <property type="match status" value="3"/>
</dbReference>
<evidence type="ECO:0000313" key="10">
    <source>
        <dbReference type="Proteomes" id="UP001281761"/>
    </source>
</evidence>
<keyword evidence="3 6" id="KW-0853">WD repeat</keyword>
<evidence type="ECO:0000256" key="7">
    <source>
        <dbReference type="SAM" id="MobiDB-lite"/>
    </source>
</evidence>
<keyword evidence="2" id="KW-0963">Cytoplasm</keyword>
<feature type="region of interest" description="Disordered" evidence="7">
    <location>
        <begin position="293"/>
        <end position="393"/>
    </location>
</feature>
<dbReference type="EMBL" id="JARBJD010000087">
    <property type="protein sequence ID" value="KAK2953784.1"/>
    <property type="molecule type" value="Genomic_DNA"/>
</dbReference>
<evidence type="ECO:0000256" key="6">
    <source>
        <dbReference type="PROSITE-ProRule" id="PRU00221"/>
    </source>
</evidence>
<dbReference type="InterPro" id="IPR015943">
    <property type="entry name" value="WD40/YVTN_repeat-like_dom_sf"/>
</dbReference>